<dbReference type="SUPFAM" id="SSF55008">
    <property type="entry name" value="HMA, heavy metal-associated domain"/>
    <property type="match status" value="1"/>
</dbReference>
<sequence length="124" mass="14132">MTLIANLYDYLIKIHIVHSIPGRLRLAIPAMKEIPKAWQVDSLAVTELIEAIPGVKAASYNYLTGSALITYDAARLDEKQIITYLKKMLRIVASHRTQLAKTKVEELDEAVYKMREIIKFEMSL</sequence>
<evidence type="ECO:0000313" key="2">
    <source>
        <dbReference type="Proteomes" id="UP000005104"/>
    </source>
</evidence>
<dbReference type="Proteomes" id="UP000005104">
    <property type="component" value="Chromosome"/>
</dbReference>
<organism evidence="1 2">
    <name type="scientific">Desulfosporosinus youngiae DSM 17734</name>
    <dbReference type="NCBI Taxonomy" id="768710"/>
    <lineage>
        <taxon>Bacteria</taxon>
        <taxon>Bacillati</taxon>
        <taxon>Bacillota</taxon>
        <taxon>Clostridia</taxon>
        <taxon>Eubacteriales</taxon>
        <taxon>Desulfitobacteriaceae</taxon>
        <taxon>Desulfosporosinus</taxon>
    </lineage>
</organism>
<dbReference type="CDD" id="cd00371">
    <property type="entry name" value="HMA"/>
    <property type="match status" value="1"/>
</dbReference>
<dbReference type="AlphaFoldDB" id="H5Y3X1"/>
<evidence type="ECO:0000313" key="1">
    <source>
        <dbReference type="EMBL" id="EHQ89509.1"/>
    </source>
</evidence>
<gene>
    <name evidence="1" type="ORF">DesyoDRAFT_2434</name>
</gene>
<keyword evidence="2" id="KW-1185">Reference proteome</keyword>
<dbReference type="STRING" id="768710.DesyoDRAFT_2434"/>
<dbReference type="InterPro" id="IPR006121">
    <property type="entry name" value="HMA_dom"/>
</dbReference>
<evidence type="ECO:0008006" key="3">
    <source>
        <dbReference type="Google" id="ProtNLM"/>
    </source>
</evidence>
<dbReference type="GO" id="GO:0046872">
    <property type="term" value="F:metal ion binding"/>
    <property type="evidence" value="ECO:0007669"/>
    <property type="project" value="InterPro"/>
</dbReference>
<dbReference type="InterPro" id="IPR036163">
    <property type="entry name" value="HMA_dom_sf"/>
</dbReference>
<proteinExistence type="predicted"/>
<dbReference type="HOGENOM" id="CLU_161274_0_0_9"/>
<dbReference type="eggNOG" id="ENOG5030U2T">
    <property type="taxonomic scope" value="Bacteria"/>
</dbReference>
<name>H5Y3X1_9FIRM</name>
<dbReference type="OrthoDB" id="2053977at2"/>
<dbReference type="RefSeq" id="WP_007783233.1">
    <property type="nucleotide sequence ID" value="NZ_CM001441.1"/>
</dbReference>
<protein>
    <recommendedName>
        <fullName evidence="3">Cation transporter</fullName>
    </recommendedName>
</protein>
<dbReference type="EMBL" id="CM001441">
    <property type="protein sequence ID" value="EHQ89509.1"/>
    <property type="molecule type" value="Genomic_DNA"/>
</dbReference>
<accession>H5Y3X1</accession>
<reference evidence="1 2" key="1">
    <citation type="submission" date="2011-11" db="EMBL/GenBank/DDBJ databases">
        <title>The Noncontiguous Finished genome of Desulfosporosinus youngiae DSM 17734.</title>
        <authorList>
            <consortium name="US DOE Joint Genome Institute (JGI-PGF)"/>
            <person name="Lucas S."/>
            <person name="Han J."/>
            <person name="Lapidus A."/>
            <person name="Cheng J.-F."/>
            <person name="Goodwin L."/>
            <person name="Pitluck S."/>
            <person name="Peters L."/>
            <person name="Ovchinnikova G."/>
            <person name="Lu M."/>
            <person name="Land M.L."/>
            <person name="Hauser L."/>
            <person name="Pester M."/>
            <person name="Spring S."/>
            <person name="Ollivier B."/>
            <person name="Rattei T."/>
            <person name="Klenk H.-P."/>
            <person name="Wagner M."/>
            <person name="Loy A."/>
            <person name="Woyke T.J."/>
        </authorList>
    </citation>
    <scope>NUCLEOTIDE SEQUENCE [LARGE SCALE GENOMIC DNA]</scope>
    <source>
        <strain evidence="1 2">DSM 17734</strain>
    </source>
</reference>
<dbReference type="Gene3D" id="3.30.70.100">
    <property type="match status" value="1"/>
</dbReference>
<dbReference type="Pfam" id="PF19991">
    <property type="entry name" value="HMA_2"/>
    <property type="match status" value="1"/>
</dbReference>